<dbReference type="GO" id="GO:0000287">
    <property type="term" value="F:magnesium ion binding"/>
    <property type="evidence" value="ECO:0007669"/>
    <property type="project" value="UniProtKB-UniRule"/>
</dbReference>
<dbReference type="InterPro" id="IPR042111">
    <property type="entry name" value="Adenylosuccinate_synth_dom3"/>
</dbReference>
<proteinExistence type="inferred from homology"/>
<comment type="subunit">
    <text evidence="1 8">Homodimer.</text>
</comment>
<feature type="binding site" evidence="8">
    <location>
        <position position="143"/>
    </location>
    <ligand>
        <name>IMP</name>
        <dbReference type="ChEBI" id="CHEBI:58053"/>
        <note>ligand shared between dimeric partners</note>
    </ligand>
</feature>
<evidence type="ECO:0000256" key="5">
    <source>
        <dbReference type="ARBA" id="ARBA00022755"/>
    </source>
</evidence>
<keyword evidence="5 8" id="KW-0658">Purine biosynthesis</keyword>
<dbReference type="EC" id="6.3.4.4" evidence="8 10"/>
<dbReference type="InterPro" id="IPR033128">
    <property type="entry name" value="Adenylosuccin_syn_Lys_AS"/>
</dbReference>
<gene>
    <name evidence="8 11" type="primary">purA</name>
    <name evidence="11" type="ORF">ENSA5_59400</name>
</gene>
<dbReference type="InterPro" id="IPR042109">
    <property type="entry name" value="Adenylosuccinate_synth_dom1"/>
</dbReference>
<evidence type="ECO:0000256" key="6">
    <source>
        <dbReference type="ARBA" id="ARBA00022842"/>
    </source>
</evidence>
<evidence type="ECO:0000256" key="2">
    <source>
        <dbReference type="ARBA" id="ARBA00022598"/>
    </source>
</evidence>
<dbReference type="RefSeq" id="WP_106395133.1">
    <property type="nucleotide sequence ID" value="NZ_PVNK01000261.1"/>
</dbReference>
<organism evidence="11 12">
    <name type="scientific">Enhygromyxa salina</name>
    <dbReference type="NCBI Taxonomy" id="215803"/>
    <lineage>
        <taxon>Bacteria</taxon>
        <taxon>Pseudomonadati</taxon>
        <taxon>Myxococcota</taxon>
        <taxon>Polyangia</taxon>
        <taxon>Nannocystales</taxon>
        <taxon>Nannocystaceae</taxon>
        <taxon>Enhygromyxa</taxon>
    </lineage>
</organism>
<evidence type="ECO:0000256" key="10">
    <source>
        <dbReference type="RuleBase" id="RU000520"/>
    </source>
</evidence>
<reference evidence="11 12" key="1">
    <citation type="submission" date="2018-03" db="EMBL/GenBank/DDBJ databases">
        <title>Draft Genome Sequences of the Obligatory Marine Myxobacteria Enhygromyxa salina SWB005.</title>
        <authorList>
            <person name="Poehlein A."/>
            <person name="Moghaddam J.A."/>
            <person name="Harms H."/>
            <person name="Alanjari M."/>
            <person name="Koenig G.M."/>
            <person name="Daniel R."/>
            <person name="Schaeberle T.F."/>
        </authorList>
    </citation>
    <scope>NUCLEOTIDE SEQUENCE [LARGE SCALE GENOMIC DNA]</scope>
    <source>
        <strain evidence="11 12">SWB005</strain>
    </source>
</reference>
<keyword evidence="8" id="KW-0963">Cytoplasm</keyword>
<feature type="binding site" evidence="8">
    <location>
        <position position="305"/>
    </location>
    <ligand>
        <name>GTP</name>
        <dbReference type="ChEBI" id="CHEBI:37565"/>
    </ligand>
</feature>
<feature type="binding site" evidence="8">
    <location>
        <position position="13"/>
    </location>
    <ligand>
        <name>Mg(2+)</name>
        <dbReference type="ChEBI" id="CHEBI:18420"/>
    </ligand>
</feature>
<keyword evidence="2 8" id="KW-0436">Ligase</keyword>
<keyword evidence="3 8" id="KW-0479">Metal-binding</keyword>
<comment type="similarity">
    <text evidence="8 10">Belongs to the adenylosuccinate synthetase family.</text>
</comment>
<dbReference type="AlphaFoldDB" id="A0A2S9XDU3"/>
<feature type="binding site" description="in other chain" evidence="8">
    <location>
        <position position="303"/>
    </location>
    <ligand>
        <name>IMP</name>
        <dbReference type="ChEBI" id="CHEBI:58053"/>
        <note>ligand shared between dimeric partners</note>
    </ligand>
</feature>
<evidence type="ECO:0000313" key="12">
    <source>
        <dbReference type="Proteomes" id="UP000237968"/>
    </source>
</evidence>
<feature type="binding site" evidence="8">
    <location>
        <begin position="412"/>
        <end position="414"/>
    </location>
    <ligand>
        <name>GTP</name>
        <dbReference type="ChEBI" id="CHEBI:37565"/>
    </ligand>
</feature>
<feature type="binding site" description="in other chain" evidence="8">
    <location>
        <begin position="38"/>
        <end position="41"/>
    </location>
    <ligand>
        <name>IMP</name>
        <dbReference type="ChEBI" id="CHEBI:58053"/>
        <note>ligand shared between dimeric partners</note>
    </ligand>
</feature>
<dbReference type="InterPro" id="IPR042110">
    <property type="entry name" value="Adenylosuccinate_synth_dom2"/>
</dbReference>
<keyword evidence="12" id="KW-1185">Reference proteome</keyword>
<dbReference type="GO" id="GO:0046040">
    <property type="term" value="P:IMP metabolic process"/>
    <property type="evidence" value="ECO:0007669"/>
    <property type="project" value="TreeGrafter"/>
</dbReference>
<dbReference type="InterPro" id="IPR018220">
    <property type="entry name" value="Adenylosuccin_syn_GTP-bd"/>
</dbReference>
<dbReference type="SUPFAM" id="SSF52540">
    <property type="entry name" value="P-loop containing nucleoside triphosphate hydrolases"/>
    <property type="match status" value="1"/>
</dbReference>
<dbReference type="GO" id="GO:0004019">
    <property type="term" value="F:adenylosuccinate synthase activity"/>
    <property type="evidence" value="ECO:0007669"/>
    <property type="project" value="UniProtKB-UniRule"/>
</dbReference>
<comment type="catalytic activity">
    <reaction evidence="8 10">
        <text>IMP + L-aspartate + GTP = N(6)-(1,2-dicarboxyethyl)-AMP + GDP + phosphate + 2 H(+)</text>
        <dbReference type="Rhea" id="RHEA:15753"/>
        <dbReference type="ChEBI" id="CHEBI:15378"/>
        <dbReference type="ChEBI" id="CHEBI:29991"/>
        <dbReference type="ChEBI" id="CHEBI:37565"/>
        <dbReference type="ChEBI" id="CHEBI:43474"/>
        <dbReference type="ChEBI" id="CHEBI:57567"/>
        <dbReference type="ChEBI" id="CHEBI:58053"/>
        <dbReference type="ChEBI" id="CHEBI:58189"/>
        <dbReference type="EC" id="6.3.4.4"/>
    </reaction>
</comment>
<comment type="pathway">
    <text evidence="8 10">Purine metabolism; AMP biosynthesis via de novo pathway; AMP from IMP: step 1/2.</text>
</comment>
<feature type="binding site" evidence="8">
    <location>
        <begin position="331"/>
        <end position="333"/>
    </location>
    <ligand>
        <name>GTP</name>
        <dbReference type="ChEBI" id="CHEBI:37565"/>
    </ligand>
</feature>
<dbReference type="Proteomes" id="UP000237968">
    <property type="component" value="Unassembled WGS sequence"/>
</dbReference>
<dbReference type="InterPro" id="IPR001114">
    <property type="entry name" value="Adenylosuccinate_synthetase"/>
</dbReference>
<feature type="binding site" evidence="8">
    <location>
        <begin position="12"/>
        <end position="18"/>
    </location>
    <ligand>
        <name>GTP</name>
        <dbReference type="ChEBI" id="CHEBI:37565"/>
    </ligand>
</feature>
<dbReference type="PANTHER" id="PTHR11846:SF0">
    <property type="entry name" value="ADENYLOSUCCINATE SYNTHETASE"/>
    <property type="match status" value="1"/>
</dbReference>
<comment type="cofactor">
    <cofactor evidence="8">
        <name>Mg(2+)</name>
        <dbReference type="ChEBI" id="CHEBI:18420"/>
    </cofactor>
    <text evidence="8">Binds 1 Mg(2+) ion per subunit.</text>
</comment>
<evidence type="ECO:0000256" key="3">
    <source>
        <dbReference type="ARBA" id="ARBA00022723"/>
    </source>
</evidence>
<dbReference type="OrthoDB" id="9807553at2"/>
<dbReference type="GO" id="GO:0044208">
    <property type="term" value="P:'de novo' AMP biosynthetic process"/>
    <property type="evidence" value="ECO:0007669"/>
    <property type="project" value="UniProtKB-UniRule"/>
</dbReference>
<dbReference type="UniPathway" id="UPA00075">
    <property type="reaction ID" value="UER00335"/>
</dbReference>
<feature type="active site" description="Proton acceptor" evidence="8">
    <location>
        <position position="13"/>
    </location>
</feature>
<comment type="caution">
    <text evidence="11">The sequence shown here is derived from an EMBL/GenBank/DDBJ whole genome shotgun (WGS) entry which is preliminary data.</text>
</comment>
<dbReference type="Gene3D" id="3.40.440.10">
    <property type="entry name" value="Adenylosuccinate Synthetase, subunit A, domain 1"/>
    <property type="match status" value="1"/>
</dbReference>
<accession>A0A2S9XDU3</accession>
<dbReference type="CDD" id="cd03108">
    <property type="entry name" value="AdSS"/>
    <property type="match status" value="1"/>
</dbReference>
<keyword evidence="4 8" id="KW-0547">Nucleotide-binding</keyword>
<keyword evidence="6 8" id="KW-0460">Magnesium</keyword>
<dbReference type="Gene3D" id="1.10.300.10">
    <property type="entry name" value="Adenylosuccinate Synthetase, subunit A, domain 2"/>
    <property type="match status" value="1"/>
</dbReference>
<evidence type="ECO:0000256" key="7">
    <source>
        <dbReference type="ARBA" id="ARBA00023134"/>
    </source>
</evidence>
<comment type="function">
    <text evidence="8">Plays an important role in the de novo pathway of purine nucleotide biosynthesis. Catalyzes the first committed step in the biosynthesis of AMP from IMP.</text>
</comment>
<dbReference type="FunFam" id="3.90.170.10:FF:000001">
    <property type="entry name" value="Adenylosuccinate synthetase"/>
    <property type="match status" value="1"/>
</dbReference>
<dbReference type="PROSITE" id="PS01266">
    <property type="entry name" value="ADENYLOSUCCIN_SYN_1"/>
    <property type="match status" value="1"/>
</dbReference>
<evidence type="ECO:0000256" key="9">
    <source>
        <dbReference type="PROSITE-ProRule" id="PRU10134"/>
    </source>
</evidence>
<dbReference type="InterPro" id="IPR027417">
    <property type="entry name" value="P-loop_NTPase"/>
</dbReference>
<evidence type="ECO:0000256" key="1">
    <source>
        <dbReference type="ARBA" id="ARBA00011738"/>
    </source>
</evidence>
<sequence length="427" mass="45425">MSTLAVVGAQWGDEGKGKVVDVLAAEADLVARFAGGNNAGHTLVVGGKKIITHLVPSGCTYPGTRCLLGAGMVIDPEVFAEEIAEIRAHGLLQGDELRVSLDAHVIFPFHRELDGLREDASAAQKIGTTRRGIGPAYEAKVGRRGIRVRDLLNPARLRARLEHNKSALEPEFARLGGARQIDVDALCEVAAGWAQWLRPMVCDASAEVLDYVAAGRPVLFEGAQGALLDVDHGTYPYVTSSSTIAGGVCTGLGVGPTLIDGVWGITKAYTTRVGAGPFPTRLDGEQGERIRAAGGEYGATTGRPRDCGWLDLPALRLAARRNGLTGLVVTKLDVLAELPAIEVCTRYQDDLDPGRDGFDDAVPVFEPVPDWGDPSWGDRVSAARSVEDLPKPVRAYLDLISEHVDVPVTMISVGADREQTIRLGAAF</sequence>
<protein>
    <recommendedName>
        <fullName evidence="8 10">Adenylosuccinate synthetase</fullName>
        <shortName evidence="8">AMPSase</shortName>
        <shortName evidence="8">AdSS</shortName>
        <ecNumber evidence="8 10">6.3.4.4</ecNumber>
    </recommendedName>
    <alternativeName>
        <fullName evidence="8">IMP--aspartate ligase</fullName>
    </alternativeName>
</protein>
<name>A0A2S9XDU3_9BACT</name>
<feature type="binding site" evidence="8">
    <location>
        <begin position="40"/>
        <end position="42"/>
    </location>
    <ligand>
        <name>GTP</name>
        <dbReference type="ChEBI" id="CHEBI:37565"/>
    </ligand>
</feature>
<feature type="active site" description="Proton donor" evidence="8">
    <location>
        <position position="41"/>
    </location>
</feature>
<comment type="subcellular location">
    <subcellularLocation>
        <location evidence="8">Cytoplasm</location>
    </subcellularLocation>
</comment>
<feature type="binding site" description="in other chain" evidence="8">
    <location>
        <begin position="13"/>
        <end position="16"/>
    </location>
    <ligand>
        <name>IMP</name>
        <dbReference type="ChEBI" id="CHEBI:58053"/>
        <note>ligand shared between dimeric partners</note>
    </ligand>
</feature>
<dbReference type="SMART" id="SM00788">
    <property type="entry name" value="Adenylsucc_synt"/>
    <property type="match status" value="1"/>
</dbReference>
<dbReference type="Gene3D" id="3.90.170.10">
    <property type="entry name" value="Adenylosuccinate Synthetase, subunit A, domain 3"/>
    <property type="match status" value="1"/>
</dbReference>
<dbReference type="FunFam" id="1.10.300.10:FF:000001">
    <property type="entry name" value="Adenylosuccinate synthetase"/>
    <property type="match status" value="1"/>
</dbReference>
<keyword evidence="7 8" id="KW-0342">GTP-binding</keyword>
<evidence type="ECO:0000256" key="8">
    <source>
        <dbReference type="HAMAP-Rule" id="MF_00011"/>
    </source>
</evidence>
<dbReference type="PROSITE" id="PS00513">
    <property type="entry name" value="ADENYLOSUCCIN_SYN_2"/>
    <property type="match status" value="1"/>
</dbReference>
<feature type="binding site" evidence="8">
    <location>
        <begin position="299"/>
        <end position="305"/>
    </location>
    <ligand>
        <name>substrate</name>
    </ligand>
</feature>
<feature type="binding site" description="in other chain" evidence="8">
    <location>
        <position position="224"/>
    </location>
    <ligand>
        <name>IMP</name>
        <dbReference type="ChEBI" id="CHEBI:58053"/>
        <note>ligand shared between dimeric partners</note>
    </ligand>
</feature>
<feature type="binding site" description="in other chain" evidence="8">
    <location>
        <position position="129"/>
    </location>
    <ligand>
        <name>IMP</name>
        <dbReference type="ChEBI" id="CHEBI:58053"/>
        <note>ligand shared between dimeric partners</note>
    </ligand>
</feature>
<dbReference type="EMBL" id="PVNK01000261">
    <property type="protein sequence ID" value="PRP91027.1"/>
    <property type="molecule type" value="Genomic_DNA"/>
</dbReference>
<feature type="binding site" evidence="8">
    <location>
        <position position="40"/>
    </location>
    <ligand>
        <name>Mg(2+)</name>
        <dbReference type="ChEBI" id="CHEBI:18420"/>
    </ligand>
</feature>
<feature type="active site" evidence="9">
    <location>
        <position position="140"/>
    </location>
</feature>
<evidence type="ECO:0000313" key="11">
    <source>
        <dbReference type="EMBL" id="PRP91027.1"/>
    </source>
</evidence>
<dbReference type="NCBIfam" id="NF002223">
    <property type="entry name" value="PRK01117.1"/>
    <property type="match status" value="1"/>
</dbReference>
<dbReference type="NCBIfam" id="TIGR00184">
    <property type="entry name" value="purA"/>
    <property type="match status" value="1"/>
</dbReference>
<dbReference type="HAMAP" id="MF_00011">
    <property type="entry name" value="Adenylosucc_synth"/>
    <property type="match status" value="1"/>
</dbReference>
<dbReference type="PANTHER" id="PTHR11846">
    <property type="entry name" value="ADENYLOSUCCINATE SYNTHETASE"/>
    <property type="match status" value="1"/>
</dbReference>
<dbReference type="GO" id="GO:0005737">
    <property type="term" value="C:cytoplasm"/>
    <property type="evidence" value="ECO:0007669"/>
    <property type="project" value="UniProtKB-SubCell"/>
</dbReference>
<dbReference type="GO" id="GO:0005525">
    <property type="term" value="F:GTP binding"/>
    <property type="evidence" value="ECO:0007669"/>
    <property type="project" value="UniProtKB-UniRule"/>
</dbReference>
<evidence type="ECO:0000256" key="4">
    <source>
        <dbReference type="ARBA" id="ARBA00022741"/>
    </source>
</evidence>
<feature type="binding site" description="in other chain" evidence="8">
    <location>
        <position position="239"/>
    </location>
    <ligand>
        <name>IMP</name>
        <dbReference type="ChEBI" id="CHEBI:58053"/>
        <note>ligand shared between dimeric partners</note>
    </ligand>
</feature>
<dbReference type="Pfam" id="PF00709">
    <property type="entry name" value="Adenylsucc_synt"/>
    <property type="match status" value="1"/>
</dbReference>